<evidence type="ECO:0000256" key="6">
    <source>
        <dbReference type="ARBA" id="ARBA00047304"/>
    </source>
</evidence>
<dbReference type="SUPFAM" id="SSF52540">
    <property type="entry name" value="P-loop containing nucleoside triphosphate hydrolases"/>
    <property type="match status" value="2"/>
</dbReference>
<feature type="domain" description="NB-ARC" evidence="7">
    <location>
        <begin position="76"/>
        <end position="194"/>
    </location>
</feature>
<evidence type="ECO:0000256" key="3">
    <source>
        <dbReference type="ARBA" id="ARBA00022737"/>
    </source>
</evidence>
<dbReference type="Pfam" id="PF20160">
    <property type="entry name" value="C-JID"/>
    <property type="match status" value="1"/>
</dbReference>
<evidence type="ECO:0000259" key="7">
    <source>
        <dbReference type="Pfam" id="PF00931"/>
    </source>
</evidence>
<organism evidence="9 10">
    <name type="scientific">Brassica cretica</name>
    <name type="common">Mustard</name>
    <dbReference type="NCBI Taxonomy" id="69181"/>
    <lineage>
        <taxon>Eukaryota</taxon>
        <taxon>Viridiplantae</taxon>
        <taxon>Streptophyta</taxon>
        <taxon>Embryophyta</taxon>
        <taxon>Tracheophyta</taxon>
        <taxon>Spermatophyta</taxon>
        <taxon>Magnoliopsida</taxon>
        <taxon>eudicotyledons</taxon>
        <taxon>Gunneridae</taxon>
        <taxon>Pentapetalae</taxon>
        <taxon>rosids</taxon>
        <taxon>malvids</taxon>
        <taxon>Brassicales</taxon>
        <taxon>Brassicaceae</taxon>
        <taxon>Brassiceae</taxon>
        <taxon>Brassica</taxon>
    </lineage>
</organism>
<keyword evidence="2" id="KW-0433">Leucine-rich repeat</keyword>
<dbReference type="PANTHER" id="PTHR11017">
    <property type="entry name" value="LEUCINE-RICH REPEAT-CONTAINING PROTEIN"/>
    <property type="match status" value="1"/>
</dbReference>
<dbReference type="Gene3D" id="3.40.50.10140">
    <property type="entry name" value="Toll/interleukin-1 receptor homology (TIR) domain"/>
    <property type="match status" value="1"/>
</dbReference>
<dbReference type="EMBL" id="QGKX02001290">
    <property type="protein sequence ID" value="KAF3535056.1"/>
    <property type="molecule type" value="Genomic_DNA"/>
</dbReference>
<evidence type="ECO:0000256" key="1">
    <source>
        <dbReference type="ARBA" id="ARBA00011982"/>
    </source>
</evidence>
<dbReference type="InterPro" id="IPR027417">
    <property type="entry name" value="P-loop_NTPase"/>
</dbReference>
<evidence type="ECO:0000256" key="2">
    <source>
        <dbReference type="ARBA" id="ARBA00022614"/>
    </source>
</evidence>
<sequence length="839" mass="92873">MASSSSLSRSWLYHAFLSFRGEDAWRKALEEVAGIAGYHSSNSGNEADLINKVASDVTAVLGFTPSKDFDDFVGTEYQVTEIKSKLILQSEEIKVIALVGPAGIGKTTTARVLYNQLSPCFPFNTFLENIRGSYEKPCGNDYQLKLRLQKNLLSEIFNQKDIEVRHLGVAQQMLSGKKVLVVVLDEVDSRWQLEEMANQRGWVGPGTSTWALQIFCQYAFGQNSPDYGFTRNVHGRVDRGTTKAQGTGKVLGIFLDTSEGGEIQMSKSCFDGMNNLQFLKISPDNLCIPEGLNCLPYKLSDNEADLISKVASDVTAVLGFTPSKDFDDFVGIGAQVTKIKSKFILQSEQVKVIVLVGPAGIGKTTNARVLYNQLSPGFPFSTVLENIRGNYEKPCGNDYQSPANMPSVKSLQIMVLKCLLGKLLDLLGTGKVLGIMLDTSEGGEIQISKSAFEGMNNLQFLRVYSSDILKFSPNIPAVYSASPIPQAVGFKSLKVSKKDSRSLKSNESREIGSPWLRKFVGASATKLTICNLSNCRLLKELPSSIRCSNLKEFPNVPDSIVALVLCGTLIEEVPPSIEKLFRLRKLNMYGSKRLKTISPNISKLENLECLGLSFRDFGQLNDIGRLEATIEWGPDLKRRWRLRTDFRVDDIFPMCLPEKALTSPISLRFHGSGLMTIPDCIGRLSRLSKLVVTGCVKLVALSQLPGSLLSIEAECCLSLKRIDSPFQNPNICLNFADCSNLNPEARNLIETSACKYAFLPGQEVPAHFPHQSTSRSLTINLTQRPRPLSFRFKACILLSYLMPPSMSSSEYTFSLQFVSLDGQEGRWDNNNIEGWEEKK</sequence>
<evidence type="ECO:0000259" key="8">
    <source>
        <dbReference type="Pfam" id="PF20160"/>
    </source>
</evidence>
<dbReference type="EC" id="3.2.2.6" evidence="1"/>
<dbReference type="InterPro" id="IPR035897">
    <property type="entry name" value="Toll_tir_struct_dom_sf"/>
</dbReference>
<evidence type="ECO:0000313" key="10">
    <source>
        <dbReference type="Proteomes" id="UP000712600"/>
    </source>
</evidence>
<evidence type="ECO:0000256" key="5">
    <source>
        <dbReference type="ARBA" id="ARBA00023027"/>
    </source>
</evidence>
<dbReference type="InterPro" id="IPR002182">
    <property type="entry name" value="NB-ARC"/>
</dbReference>
<dbReference type="PRINTS" id="PR00364">
    <property type="entry name" value="DISEASERSIST"/>
</dbReference>
<comment type="caution">
    <text evidence="9">The sequence shown here is derived from an EMBL/GenBank/DDBJ whole genome shotgun (WGS) entry which is preliminary data.</text>
</comment>
<dbReference type="PANTHER" id="PTHR11017:SF230">
    <property type="entry name" value="ADP-RIBOSYL CYCLASE_CYCLIC ADP-RIBOSE HYDROLASE"/>
    <property type="match status" value="1"/>
</dbReference>
<dbReference type="InterPro" id="IPR044974">
    <property type="entry name" value="Disease_R_plants"/>
</dbReference>
<evidence type="ECO:0000313" key="9">
    <source>
        <dbReference type="EMBL" id="KAF3535056.1"/>
    </source>
</evidence>
<dbReference type="Gene3D" id="3.40.50.300">
    <property type="entry name" value="P-loop containing nucleotide triphosphate hydrolases"/>
    <property type="match status" value="2"/>
</dbReference>
<evidence type="ECO:0000256" key="4">
    <source>
        <dbReference type="ARBA" id="ARBA00022801"/>
    </source>
</evidence>
<dbReference type="Proteomes" id="UP000712600">
    <property type="component" value="Unassembled WGS sequence"/>
</dbReference>
<dbReference type="GO" id="GO:0061809">
    <property type="term" value="F:NAD+ nucleosidase activity, cyclic ADP-ribose generating"/>
    <property type="evidence" value="ECO:0007669"/>
    <property type="project" value="UniProtKB-EC"/>
</dbReference>
<keyword evidence="4" id="KW-0378">Hydrolase</keyword>
<dbReference type="AlphaFoldDB" id="A0A8S9Q0A5"/>
<dbReference type="InterPro" id="IPR032675">
    <property type="entry name" value="LRR_dom_sf"/>
</dbReference>
<dbReference type="Pfam" id="PF00931">
    <property type="entry name" value="NB-ARC"/>
    <property type="match status" value="1"/>
</dbReference>
<dbReference type="SUPFAM" id="SSF52058">
    <property type="entry name" value="L domain-like"/>
    <property type="match status" value="1"/>
</dbReference>
<dbReference type="GO" id="GO:0043531">
    <property type="term" value="F:ADP binding"/>
    <property type="evidence" value="ECO:0007669"/>
    <property type="project" value="InterPro"/>
</dbReference>
<reference evidence="9" key="1">
    <citation type="submission" date="2019-12" db="EMBL/GenBank/DDBJ databases">
        <title>Genome sequencing and annotation of Brassica cretica.</title>
        <authorList>
            <person name="Studholme D.J."/>
            <person name="Sarris P."/>
        </authorList>
    </citation>
    <scope>NUCLEOTIDE SEQUENCE</scope>
    <source>
        <strain evidence="9">PFS-109/04</strain>
        <tissue evidence="9">Leaf</tissue>
    </source>
</reference>
<proteinExistence type="predicted"/>
<dbReference type="Gene3D" id="3.80.10.10">
    <property type="entry name" value="Ribonuclease Inhibitor"/>
    <property type="match status" value="1"/>
</dbReference>
<protein>
    <recommendedName>
        <fullName evidence="1">ADP-ribosyl cyclase/cyclic ADP-ribose hydrolase</fullName>
        <ecNumber evidence="1">3.2.2.6</ecNumber>
    </recommendedName>
</protein>
<keyword evidence="3" id="KW-0677">Repeat</keyword>
<name>A0A8S9Q0A5_BRACR</name>
<keyword evidence="5" id="KW-0520">NAD</keyword>
<feature type="domain" description="C-JID" evidence="8">
    <location>
        <begin position="759"/>
        <end position="820"/>
    </location>
</feature>
<accession>A0A8S9Q0A5</accession>
<dbReference type="GO" id="GO:0006952">
    <property type="term" value="P:defense response"/>
    <property type="evidence" value="ECO:0007669"/>
    <property type="project" value="InterPro"/>
</dbReference>
<gene>
    <name evidence="9" type="ORF">F2Q69_00019000</name>
</gene>
<comment type="catalytic activity">
    <reaction evidence="6">
        <text>NAD(+) + H2O = ADP-D-ribose + nicotinamide + H(+)</text>
        <dbReference type="Rhea" id="RHEA:16301"/>
        <dbReference type="ChEBI" id="CHEBI:15377"/>
        <dbReference type="ChEBI" id="CHEBI:15378"/>
        <dbReference type="ChEBI" id="CHEBI:17154"/>
        <dbReference type="ChEBI" id="CHEBI:57540"/>
        <dbReference type="ChEBI" id="CHEBI:57967"/>
        <dbReference type="EC" id="3.2.2.6"/>
    </reaction>
    <physiologicalReaction direction="left-to-right" evidence="6">
        <dbReference type="Rhea" id="RHEA:16302"/>
    </physiologicalReaction>
</comment>
<dbReference type="InterPro" id="IPR045344">
    <property type="entry name" value="C-JID"/>
</dbReference>